<comment type="function">
    <text evidence="8">Major component of the acid-resistance (AR) system allowing enteric pathogens to survive the acidic environment in the stomach. Exchanges extracellular arginine for its intracellular decarboxylation product agmatine (Agm) thereby expelling intracellular protons. Probably undergoes several conformational states in order to translocate the substrate across the membrane; keeps the substrate accessible to only 1 side of the membrane at a time by opening and closing 3 membrane-internal gates.</text>
</comment>
<feature type="transmembrane region" description="Helical" evidence="9">
    <location>
        <begin position="191"/>
        <end position="210"/>
    </location>
</feature>
<dbReference type="OrthoDB" id="3185104at2"/>
<keyword evidence="5 9" id="KW-0812">Transmembrane</keyword>
<dbReference type="RefSeq" id="WP_143777398.1">
    <property type="nucleotide sequence ID" value="NZ_VKKU01000002.1"/>
</dbReference>
<evidence type="ECO:0000256" key="5">
    <source>
        <dbReference type="ARBA" id="ARBA00022692"/>
    </source>
</evidence>
<feature type="transmembrane region" description="Helical" evidence="9">
    <location>
        <begin position="12"/>
        <end position="33"/>
    </location>
</feature>
<proteinExistence type="inferred from homology"/>
<feature type="transmembrane region" description="Helical" evidence="9">
    <location>
        <begin position="388"/>
        <end position="406"/>
    </location>
</feature>
<evidence type="ECO:0000256" key="9">
    <source>
        <dbReference type="SAM" id="Phobius"/>
    </source>
</evidence>
<evidence type="ECO:0000313" key="10">
    <source>
        <dbReference type="EMBL" id="TSB02180.1"/>
    </source>
</evidence>
<dbReference type="PANTHER" id="PTHR42770">
    <property type="entry name" value="AMINO ACID TRANSPORTER-RELATED"/>
    <property type="match status" value="1"/>
</dbReference>
<keyword evidence="7 9" id="KW-0472">Membrane</keyword>
<sequence length="442" mass="45929">MDKDTAATSRPMGFWMALALVMGSMIGSGVFLLPASLAPLGWNSVFGWMITVAGALCVAAVFGKLSRILPKAGGPYAYSRAAFGDGAGFAIAWAYWISMWVGNAAIATGAVSYLSQLFPALGKPGISAATTVAIVWTFTLINISGTKLAGQVQLIWTIIKIIPLIAVIGLASYVLTQQGTGVVRPFATQDLSLSAISAATILTLWAMLGLETATVPADKVENAERTIGRATLLGTGGAGLVYILVCSAVVLMLPAALTAASPAPFALFVETYGGANAGTAIAAFGAISALGALNGWVMCQGELPAAMARDGMFPAFLGKAAPNGTPRNAHLFTTCLLTIVILMNSSRSLSAMFEFLIVLTTAIVLVMYFGCASAAARLMIRGQIPATKGFTAIIIMAMLYSLWTIYGAGWEALGWGMALLFAGLPTFWLMKISLGRGSHNTP</sequence>
<organism evidence="10 11">
    <name type="scientific">Sphingorhabdus contaminans</name>
    <dbReference type="NCBI Taxonomy" id="1343899"/>
    <lineage>
        <taxon>Bacteria</taxon>
        <taxon>Pseudomonadati</taxon>
        <taxon>Pseudomonadota</taxon>
        <taxon>Alphaproteobacteria</taxon>
        <taxon>Sphingomonadales</taxon>
        <taxon>Sphingomonadaceae</taxon>
        <taxon>Sphingorhabdus</taxon>
    </lineage>
</organism>
<comment type="subcellular location">
    <subcellularLocation>
        <location evidence="1">Cell membrane</location>
        <topology evidence="1">Multi-pass membrane protein</topology>
    </subcellularLocation>
</comment>
<evidence type="ECO:0000256" key="2">
    <source>
        <dbReference type="ARBA" id="ARBA00008220"/>
    </source>
</evidence>
<name>A0A553WBW0_9SPHN</name>
<keyword evidence="4" id="KW-1003">Cell membrane</keyword>
<dbReference type="GO" id="GO:0005886">
    <property type="term" value="C:plasma membrane"/>
    <property type="evidence" value="ECO:0007669"/>
    <property type="project" value="UniProtKB-SubCell"/>
</dbReference>
<comment type="similarity">
    <text evidence="2">Belongs to the amino acid-polyamine-organocation (APC) superfamily. Basic amino acid/polyamine antiporter (APA) (TC 2.A.3.2) family.</text>
</comment>
<dbReference type="InterPro" id="IPR002293">
    <property type="entry name" value="AA/rel_permease1"/>
</dbReference>
<feature type="transmembrane region" description="Helical" evidence="9">
    <location>
        <begin position="231"/>
        <end position="257"/>
    </location>
</feature>
<dbReference type="InterPro" id="IPR050367">
    <property type="entry name" value="APC_superfamily"/>
</dbReference>
<gene>
    <name evidence="10" type="ORF">FOM92_13760</name>
</gene>
<evidence type="ECO:0000256" key="1">
    <source>
        <dbReference type="ARBA" id="ARBA00004651"/>
    </source>
</evidence>
<feature type="transmembrane region" description="Helical" evidence="9">
    <location>
        <begin position="329"/>
        <end position="349"/>
    </location>
</feature>
<feature type="transmembrane region" description="Helical" evidence="9">
    <location>
        <begin position="155"/>
        <end position="176"/>
    </location>
</feature>
<feature type="transmembrane region" description="Helical" evidence="9">
    <location>
        <begin position="412"/>
        <end position="430"/>
    </location>
</feature>
<keyword evidence="11" id="KW-1185">Reference proteome</keyword>
<comment type="caution">
    <text evidence="10">The sequence shown here is derived from an EMBL/GenBank/DDBJ whole genome shotgun (WGS) entry which is preliminary data.</text>
</comment>
<protein>
    <recommendedName>
        <fullName evidence="3">Arginine/agmatine antiporter</fullName>
    </recommendedName>
</protein>
<evidence type="ECO:0000256" key="6">
    <source>
        <dbReference type="ARBA" id="ARBA00022989"/>
    </source>
</evidence>
<dbReference type="Pfam" id="PF13520">
    <property type="entry name" value="AA_permease_2"/>
    <property type="match status" value="1"/>
</dbReference>
<dbReference type="Gene3D" id="1.20.1740.10">
    <property type="entry name" value="Amino acid/polyamine transporter I"/>
    <property type="match status" value="1"/>
</dbReference>
<dbReference type="GO" id="GO:0022857">
    <property type="term" value="F:transmembrane transporter activity"/>
    <property type="evidence" value="ECO:0007669"/>
    <property type="project" value="InterPro"/>
</dbReference>
<reference evidence="10 11" key="1">
    <citation type="submission" date="2019-07" db="EMBL/GenBank/DDBJ databases">
        <authorList>
            <person name="Park M."/>
        </authorList>
    </citation>
    <scope>NUCLEOTIDE SEQUENCE [LARGE SCALE GENOMIC DNA]</scope>
    <source>
        <strain evidence="10 11">KCTC32445</strain>
    </source>
</reference>
<evidence type="ECO:0000313" key="11">
    <source>
        <dbReference type="Proteomes" id="UP000320160"/>
    </source>
</evidence>
<feature type="transmembrane region" description="Helical" evidence="9">
    <location>
        <begin position="355"/>
        <end position="376"/>
    </location>
</feature>
<dbReference type="AlphaFoldDB" id="A0A553WBW0"/>
<evidence type="ECO:0000256" key="8">
    <source>
        <dbReference type="ARBA" id="ARBA00045636"/>
    </source>
</evidence>
<feature type="transmembrane region" description="Helical" evidence="9">
    <location>
        <begin position="86"/>
        <end position="114"/>
    </location>
</feature>
<dbReference type="PANTHER" id="PTHR42770:SF18">
    <property type="entry name" value="ARGININE_AGMATINE ANTIPORTER"/>
    <property type="match status" value="1"/>
</dbReference>
<dbReference type="EMBL" id="VKKU01000002">
    <property type="protein sequence ID" value="TSB02180.1"/>
    <property type="molecule type" value="Genomic_DNA"/>
</dbReference>
<keyword evidence="6 9" id="KW-1133">Transmembrane helix</keyword>
<feature type="transmembrane region" description="Helical" evidence="9">
    <location>
        <begin position="277"/>
        <end position="299"/>
    </location>
</feature>
<feature type="transmembrane region" description="Helical" evidence="9">
    <location>
        <begin position="45"/>
        <end position="65"/>
    </location>
</feature>
<dbReference type="PIRSF" id="PIRSF006060">
    <property type="entry name" value="AA_transporter"/>
    <property type="match status" value="1"/>
</dbReference>
<accession>A0A553WBW0</accession>
<evidence type="ECO:0000256" key="7">
    <source>
        <dbReference type="ARBA" id="ARBA00023136"/>
    </source>
</evidence>
<feature type="transmembrane region" description="Helical" evidence="9">
    <location>
        <begin position="126"/>
        <end position="143"/>
    </location>
</feature>
<dbReference type="Proteomes" id="UP000320160">
    <property type="component" value="Unassembled WGS sequence"/>
</dbReference>
<evidence type="ECO:0000256" key="3">
    <source>
        <dbReference type="ARBA" id="ARBA00021069"/>
    </source>
</evidence>
<evidence type="ECO:0000256" key="4">
    <source>
        <dbReference type="ARBA" id="ARBA00022475"/>
    </source>
</evidence>